<dbReference type="EMBL" id="CAVLEF010000011">
    <property type="protein sequence ID" value="CAK1549081.1"/>
    <property type="molecule type" value="Genomic_DNA"/>
</dbReference>
<gene>
    <name evidence="2" type="ORF">LNINA_LOCUS8415</name>
</gene>
<keyword evidence="3" id="KW-1185">Reference proteome</keyword>
<reference evidence="2 3" key="1">
    <citation type="submission" date="2023-11" db="EMBL/GenBank/DDBJ databases">
        <authorList>
            <person name="Okamura Y."/>
        </authorList>
    </citation>
    <scope>NUCLEOTIDE SEQUENCE [LARGE SCALE GENOMIC DNA]</scope>
</reference>
<evidence type="ECO:0000313" key="2">
    <source>
        <dbReference type="EMBL" id="CAK1549081.1"/>
    </source>
</evidence>
<protein>
    <submittedName>
        <fullName evidence="2">Uncharacterized protein</fullName>
    </submittedName>
</protein>
<feature type="signal peptide" evidence="1">
    <location>
        <begin position="1"/>
        <end position="18"/>
    </location>
</feature>
<keyword evidence="1" id="KW-0732">Signal</keyword>
<organism evidence="2 3">
    <name type="scientific">Leptosia nina</name>
    <dbReference type="NCBI Taxonomy" id="320188"/>
    <lineage>
        <taxon>Eukaryota</taxon>
        <taxon>Metazoa</taxon>
        <taxon>Ecdysozoa</taxon>
        <taxon>Arthropoda</taxon>
        <taxon>Hexapoda</taxon>
        <taxon>Insecta</taxon>
        <taxon>Pterygota</taxon>
        <taxon>Neoptera</taxon>
        <taxon>Endopterygota</taxon>
        <taxon>Lepidoptera</taxon>
        <taxon>Glossata</taxon>
        <taxon>Ditrysia</taxon>
        <taxon>Papilionoidea</taxon>
        <taxon>Pieridae</taxon>
        <taxon>Pierinae</taxon>
        <taxon>Leptosia</taxon>
    </lineage>
</organism>
<proteinExistence type="predicted"/>
<dbReference type="PROSITE" id="PS51257">
    <property type="entry name" value="PROKAR_LIPOPROTEIN"/>
    <property type="match status" value="1"/>
</dbReference>
<sequence length="379" mass="42628">MWLLKLLSLSSFILACTGYEYDEVEYDNYYEDESPNVATPRAKRYPSKSTLKTLNAQEMQEVKEALKQLLSNSDENAVTSNVDDGGQYEEVNITTLALEIEPIVQYLRLKRNKDKKTTTEETTTDTIETTLISTPSTRPTAKWPIDVPALLDLIAVLAEDYETNLTKKLNESLSLMSIPTCETFTPFRQTTSEYDANATGTVIAKCFVCGLEETGVPRSAPCADAFAGDFIPMVPVDPTARAQISKFRKYCKYQNIRGYKYNSTQPRAIFGRWTGGCAVRWIDLSGIYTQRTCRSRHQAIMGQHFGSKRMARLEMSLMAVDNGCIVSPMATLVPLSRGISLFARFHACVCTGSWCNNAARDEPWIKNIFLLLFIMYLDS</sequence>
<evidence type="ECO:0000256" key="1">
    <source>
        <dbReference type="SAM" id="SignalP"/>
    </source>
</evidence>
<evidence type="ECO:0000313" key="3">
    <source>
        <dbReference type="Proteomes" id="UP001497472"/>
    </source>
</evidence>
<dbReference type="Proteomes" id="UP001497472">
    <property type="component" value="Unassembled WGS sequence"/>
</dbReference>
<comment type="caution">
    <text evidence="2">The sequence shown here is derived from an EMBL/GenBank/DDBJ whole genome shotgun (WGS) entry which is preliminary data.</text>
</comment>
<feature type="chain" id="PRO_5043550295" evidence="1">
    <location>
        <begin position="19"/>
        <end position="379"/>
    </location>
</feature>
<name>A0AAV1JKH2_9NEOP</name>
<dbReference type="AlphaFoldDB" id="A0AAV1JKH2"/>
<accession>A0AAV1JKH2</accession>